<dbReference type="Gene3D" id="3.30.70.270">
    <property type="match status" value="1"/>
</dbReference>
<dbReference type="PROSITE" id="PS50994">
    <property type="entry name" value="INTEGRASE"/>
    <property type="match status" value="1"/>
</dbReference>
<keyword evidence="4" id="KW-0255">Endonuclease</keyword>
<evidence type="ECO:0000256" key="5">
    <source>
        <dbReference type="ARBA" id="ARBA00022801"/>
    </source>
</evidence>
<dbReference type="InterPro" id="IPR012337">
    <property type="entry name" value="RNaseH-like_sf"/>
</dbReference>
<feature type="domain" description="Integrase catalytic" evidence="7">
    <location>
        <begin position="334"/>
        <end position="442"/>
    </location>
</feature>
<keyword evidence="9" id="KW-1185">Reference proteome</keyword>
<evidence type="ECO:0000259" key="7">
    <source>
        <dbReference type="PROSITE" id="PS50994"/>
    </source>
</evidence>
<keyword evidence="5" id="KW-0378">Hydrolase</keyword>
<dbReference type="InterPro" id="IPR043502">
    <property type="entry name" value="DNA/RNA_pol_sf"/>
</dbReference>
<dbReference type="AlphaFoldDB" id="A0A023AVY7"/>
<dbReference type="GO" id="GO:0015074">
    <property type="term" value="P:DNA integration"/>
    <property type="evidence" value="ECO:0007669"/>
    <property type="project" value="InterPro"/>
</dbReference>
<evidence type="ECO:0000313" key="8">
    <source>
        <dbReference type="EMBL" id="EZG42869.1"/>
    </source>
</evidence>
<dbReference type="CDD" id="cd09274">
    <property type="entry name" value="RNase_HI_RT_Ty3"/>
    <property type="match status" value="1"/>
</dbReference>
<dbReference type="InterPro" id="IPR050951">
    <property type="entry name" value="Retrovirus_Pol_polyprotein"/>
</dbReference>
<dbReference type="Gene3D" id="3.10.20.370">
    <property type="match status" value="1"/>
</dbReference>
<dbReference type="RefSeq" id="XP_011133852.1">
    <property type="nucleotide sequence ID" value="XM_011135550.1"/>
</dbReference>
<dbReference type="InterPro" id="IPR041373">
    <property type="entry name" value="RT_RNaseH"/>
</dbReference>
<evidence type="ECO:0000256" key="3">
    <source>
        <dbReference type="ARBA" id="ARBA00022722"/>
    </source>
</evidence>
<comment type="caution">
    <text evidence="8">The sequence shown here is derived from an EMBL/GenBank/DDBJ whole genome shotgun (WGS) entry which is preliminary data.</text>
</comment>
<dbReference type="InterPro" id="IPR043128">
    <property type="entry name" value="Rev_trsase/Diguanyl_cyclase"/>
</dbReference>
<reference evidence="8" key="1">
    <citation type="submission" date="2013-12" db="EMBL/GenBank/DDBJ databases">
        <authorList>
            <person name="Omoto C.K."/>
            <person name="Sibley D."/>
            <person name="Venepally P."/>
            <person name="Hadjithomas M."/>
            <person name="Karamycheva S."/>
            <person name="Brunk B."/>
            <person name="Roos D."/>
            <person name="Caler E."/>
            <person name="Lorenzi H."/>
        </authorList>
    </citation>
    <scope>NUCLEOTIDE SEQUENCE</scope>
</reference>
<dbReference type="GeneID" id="22916540"/>
<dbReference type="GO" id="GO:0003676">
    <property type="term" value="F:nucleic acid binding"/>
    <property type="evidence" value="ECO:0007669"/>
    <property type="project" value="InterPro"/>
</dbReference>
<dbReference type="Pfam" id="PF17921">
    <property type="entry name" value="Integrase_H2C2"/>
    <property type="match status" value="1"/>
</dbReference>
<dbReference type="Proteomes" id="UP000019763">
    <property type="component" value="Unassembled WGS sequence"/>
</dbReference>
<dbReference type="OrthoDB" id="441428at2759"/>
<dbReference type="InterPro" id="IPR036397">
    <property type="entry name" value="RNaseH_sf"/>
</dbReference>
<proteinExistence type="predicted"/>
<dbReference type="Pfam" id="PF17917">
    <property type="entry name" value="RT_RNaseH"/>
    <property type="match status" value="1"/>
</dbReference>
<dbReference type="OMA" id="WIEAHIM"/>
<dbReference type="FunFam" id="1.10.340.70:FF:000001">
    <property type="entry name" value="Retrovirus-related Pol polyprotein from transposon gypsy-like Protein"/>
    <property type="match status" value="1"/>
</dbReference>
<dbReference type="InterPro" id="IPR001584">
    <property type="entry name" value="Integrase_cat-core"/>
</dbReference>
<protein>
    <submittedName>
        <fullName evidence="8">Gag-Pol polyprotein</fullName>
    </submittedName>
</protein>
<accession>A0A023AVY7</accession>
<dbReference type="VEuPathDB" id="CryptoDB:GNI_214470"/>
<feature type="non-terminal residue" evidence="8">
    <location>
        <position position="442"/>
    </location>
</feature>
<dbReference type="GO" id="GO:0003964">
    <property type="term" value="F:RNA-directed DNA polymerase activity"/>
    <property type="evidence" value="ECO:0007669"/>
    <property type="project" value="UniProtKB-KW"/>
</dbReference>
<keyword evidence="3" id="KW-0540">Nuclease</keyword>
<keyword evidence="2" id="KW-0548">Nucleotidyltransferase</keyword>
<keyword evidence="1" id="KW-0808">Transferase</keyword>
<dbReference type="GO" id="GO:0004519">
    <property type="term" value="F:endonuclease activity"/>
    <property type="evidence" value="ECO:0007669"/>
    <property type="project" value="UniProtKB-KW"/>
</dbReference>
<dbReference type="PANTHER" id="PTHR37984:SF5">
    <property type="entry name" value="PROTEIN NYNRIN-LIKE"/>
    <property type="match status" value="1"/>
</dbReference>
<evidence type="ECO:0000256" key="1">
    <source>
        <dbReference type="ARBA" id="ARBA00022679"/>
    </source>
</evidence>
<dbReference type="EMBL" id="AFNH02001685">
    <property type="protein sequence ID" value="EZG42869.1"/>
    <property type="molecule type" value="Genomic_DNA"/>
</dbReference>
<dbReference type="Gene3D" id="1.10.340.70">
    <property type="match status" value="1"/>
</dbReference>
<evidence type="ECO:0000256" key="4">
    <source>
        <dbReference type="ARBA" id="ARBA00022759"/>
    </source>
</evidence>
<keyword evidence="6" id="KW-0695">RNA-directed DNA polymerase</keyword>
<dbReference type="PANTHER" id="PTHR37984">
    <property type="entry name" value="PROTEIN CBG26694"/>
    <property type="match status" value="1"/>
</dbReference>
<dbReference type="SUPFAM" id="SSF53098">
    <property type="entry name" value="Ribonuclease H-like"/>
    <property type="match status" value="1"/>
</dbReference>
<dbReference type="InterPro" id="IPR041588">
    <property type="entry name" value="Integrase_H2C2"/>
</dbReference>
<dbReference type="Gene3D" id="3.30.420.10">
    <property type="entry name" value="Ribonuclease H-like superfamily/Ribonuclease H"/>
    <property type="match status" value="1"/>
</dbReference>
<name>A0A023AVY7_GRENI</name>
<dbReference type="FunFam" id="3.10.20.370:FF:000001">
    <property type="entry name" value="Retrovirus-related Pol polyprotein from transposon 17.6-like protein"/>
    <property type="match status" value="1"/>
</dbReference>
<organism evidence="8 9">
    <name type="scientific">Gregarina niphandrodes</name>
    <name type="common">Septate eugregarine</name>
    <dbReference type="NCBI Taxonomy" id="110365"/>
    <lineage>
        <taxon>Eukaryota</taxon>
        <taxon>Sar</taxon>
        <taxon>Alveolata</taxon>
        <taxon>Apicomplexa</taxon>
        <taxon>Conoidasida</taxon>
        <taxon>Gregarinasina</taxon>
        <taxon>Eugregarinorida</taxon>
        <taxon>Gregarinidae</taxon>
        <taxon>Gregarina</taxon>
    </lineage>
</organism>
<evidence type="ECO:0000256" key="2">
    <source>
        <dbReference type="ARBA" id="ARBA00022695"/>
    </source>
</evidence>
<gene>
    <name evidence="8" type="ORF">GNI_214470</name>
</gene>
<sequence>MRAPQDFKELRSLLGLLSFHRRFVPAFSDEVQPLQELMNAHKTLPFIWEDHHEAAFQELKNLVVGAEPLQPLRPEGQLVLNTDASGYAIGGVLCQVVDGEVSVIEYGSKKLTNHQVNWDTRERELWAVKYFVQKWDGYIRLRRTLVLTDHRNLSFLAKADNGKVGRWALFLQQYDLMFSYIPGESNMVADALSRLTDGDPDGDSDLDKMGLRCFCIQKLDHTALDCPGPKDFMREFNPSLDSEDQLITRDDGLKLHARTGRTYVPTTLRSKVLAWYHLGAIGGHMGVTKTIRRITALFWWPGLAKDVRDFVKGCFVCTRYLPTKTLNRKTVGTSAMASFLDRVSLDLIGPRMFKGNTHYILVIIDTATRFLVTRVIQSKEAQVITDAFAQGFVAYFGVPRQVYVDNGSEFEGAFAAFITKVLRVDIVKSPPYVPRSNGINES</sequence>
<evidence type="ECO:0000313" key="9">
    <source>
        <dbReference type="Proteomes" id="UP000019763"/>
    </source>
</evidence>
<evidence type="ECO:0000256" key="6">
    <source>
        <dbReference type="ARBA" id="ARBA00022918"/>
    </source>
</evidence>
<dbReference type="GO" id="GO:0016787">
    <property type="term" value="F:hydrolase activity"/>
    <property type="evidence" value="ECO:0007669"/>
    <property type="project" value="UniProtKB-KW"/>
</dbReference>
<dbReference type="SUPFAM" id="SSF56672">
    <property type="entry name" value="DNA/RNA polymerases"/>
    <property type="match status" value="1"/>
</dbReference>
<dbReference type="eggNOG" id="KOG0017">
    <property type="taxonomic scope" value="Eukaryota"/>
</dbReference>